<feature type="transmembrane region" description="Helical" evidence="6">
    <location>
        <begin position="84"/>
        <end position="108"/>
    </location>
</feature>
<proteinExistence type="predicted"/>
<protein>
    <recommendedName>
        <fullName evidence="7">VTT domain-containing protein</fullName>
    </recommendedName>
</protein>
<gene>
    <name evidence="8" type="ORF">US96_C0013G0004</name>
</gene>
<feature type="transmembrane region" description="Helical" evidence="6">
    <location>
        <begin position="155"/>
        <end position="173"/>
    </location>
</feature>
<evidence type="ECO:0000256" key="1">
    <source>
        <dbReference type="ARBA" id="ARBA00004651"/>
    </source>
</evidence>
<feature type="transmembrane region" description="Helical" evidence="6">
    <location>
        <begin position="47"/>
        <end position="64"/>
    </location>
</feature>
<keyword evidence="3 6" id="KW-0812">Transmembrane</keyword>
<evidence type="ECO:0000256" key="2">
    <source>
        <dbReference type="ARBA" id="ARBA00022475"/>
    </source>
</evidence>
<evidence type="ECO:0000256" key="5">
    <source>
        <dbReference type="ARBA" id="ARBA00023136"/>
    </source>
</evidence>
<name>A0A0G0KIG9_9BACT</name>
<dbReference type="GO" id="GO:0005886">
    <property type="term" value="C:plasma membrane"/>
    <property type="evidence" value="ECO:0007669"/>
    <property type="project" value="UniProtKB-SubCell"/>
</dbReference>
<evidence type="ECO:0000259" key="7">
    <source>
        <dbReference type="Pfam" id="PF09335"/>
    </source>
</evidence>
<dbReference type="EMBL" id="LBUZ01000013">
    <property type="protein sequence ID" value="KKQ75310.1"/>
    <property type="molecule type" value="Genomic_DNA"/>
</dbReference>
<evidence type="ECO:0000313" key="9">
    <source>
        <dbReference type="Proteomes" id="UP000034181"/>
    </source>
</evidence>
<dbReference type="Pfam" id="PF09335">
    <property type="entry name" value="VTT_dom"/>
    <property type="match status" value="1"/>
</dbReference>
<reference evidence="8 9" key="1">
    <citation type="journal article" date="2015" name="Nature">
        <title>rRNA introns, odd ribosomes, and small enigmatic genomes across a large radiation of phyla.</title>
        <authorList>
            <person name="Brown C.T."/>
            <person name="Hug L.A."/>
            <person name="Thomas B.C."/>
            <person name="Sharon I."/>
            <person name="Castelle C.J."/>
            <person name="Singh A."/>
            <person name="Wilkins M.J."/>
            <person name="Williams K.H."/>
            <person name="Banfield J.F."/>
        </authorList>
    </citation>
    <scope>NUCLEOTIDE SEQUENCE [LARGE SCALE GENOMIC DNA]</scope>
</reference>
<dbReference type="PANTHER" id="PTHR42709">
    <property type="entry name" value="ALKALINE PHOSPHATASE LIKE PROTEIN"/>
    <property type="match status" value="1"/>
</dbReference>
<keyword evidence="4 6" id="KW-1133">Transmembrane helix</keyword>
<evidence type="ECO:0000256" key="3">
    <source>
        <dbReference type="ARBA" id="ARBA00022692"/>
    </source>
</evidence>
<evidence type="ECO:0000313" key="8">
    <source>
        <dbReference type="EMBL" id="KKQ75310.1"/>
    </source>
</evidence>
<keyword evidence="2" id="KW-1003">Cell membrane</keyword>
<feature type="transmembrane region" description="Helical" evidence="6">
    <location>
        <begin position="120"/>
        <end position="143"/>
    </location>
</feature>
<accession>A0A0G0KIG9</accession>
<comment type="caution">
    <text evidence="8">The sequence shown here is derived from an EMBL/GenBank/DDBJ whole genome shotgun (WGS) entry which is preliminary data.</text>
</comment>
<dbReference type="PANTHER" id="PTHR42709:SF6">
    <property type="entry name" value="UNDECAPRENYL PHOSPHATE TRANSPORTER A"/>
    <property type="match status" value="1"/>
</dbReference>
<feature type="domain" description="VTT" evidence="7">
    <location>
        <begin position="10"/>
        <end position="140"/>
    </location>
</feature>
<evidence type="ECO:0000256" key="6">
    <source>
        <dbReference type="SAM" id="Phobius"/>
    </source>
</evidence>
<organism evidence="8 9">
    <name type="scientific">Candidatus Woesebacteria bacterium GW2011_GWB1_38_5b</name>
    <dbReference type="NCBI Taxonomy" id="1618569"/>
    <lineage>
        <taxon>Bacteria</taxon>
        <taxon>Candidatus Woeseibacteriota</taxon>
    </lineage>
</organism>
<comment type="subcellular location">
    <subcellularLocation>
        <location evidence="1">Cell membrane</location>
        <topology evidence="1">Multi-pass membrane protein</topology>
    </subcellularLocation>
</comment>
<evidence type="ECO:0000256" key="4">
    <source>
        <dbReference type="ARBA" id="ARBA00022989"/>
    </source>
</evidence>
<dbReference type="AlphaFoldDB" id="A0A0G0KIG9"/>
<feature type="transmembrane region" description="Helical" evidence="6">
    <location>
        <begin position="20"/>
        <end position="40"/>
    </location>
</feature>
<dbReference type="InterPro" id="IPR032816">
    <property type="entry name" value="VTT_dom"/>
</dbReference>
<dbReference type="InterPro" id="IPR051311">
    <property type="entry name" value="DedA_domain"/>
</dbReference>
<keyword evidence="5 6" id="KW-0472">Membrane</keyword>
<dbReference type="PATRIC" id="fig|1618569.3.peg.363"/>
<sequence length="186" mass="21667">MTLESALIPIPSEITMPFSGYLVSIGELNFWLVVLTGAFANLVGSWIAYYIGYFLEETVIVGWIKKYGKFLLLTVDDYEKSRRWFIKYGSSIVFFSRLLPGIRTFISLPAGLAEMNIRKFSLYTFLGSFLWCLLLTYIGYYFGENWYALEPLYRKFEYLIIAAIIIFSLWFLNHKLKIVKLPKIGH</sequence>
<dbReference type="Proteomes" id="UP000034181">
    <property type="component" value="Unassembled WGS sequence"/>
</dbReference>